<sequence length="251" mass="28562">MNDFFLIYAHRGASATHPENTMPAFAAALRQGATGIELDVQLTRDGELVVFHDWSLKRIFGKPGHIRDYTLAELRRFDAGRWFDSRFAGISIPTLNDVLDRAAAKSIMLNIELKNFFSFANGIEQKVSEAIARHNLQDQTVISTFNPLSLELLQQTGCGADTAFLYFGHLREAWRYAHEYNCAYLHPPVHEVTESFVEACREHDIKIVPYQVNTLPEITRMIELGTDGIITSQPTLAHRLLHGEKRRKPKR</sequence>
<dbReference type="Proteomes" id="UP000217696">
    <property type="component" value="Chromosome"/>
</dbReference>
<reference evidence="1 2" key="1">
    <citation type="submission" date="2015-12" db="EMBL/GenBank/DDBJ databases">
        <title>Genome sequence of Aneurinibacillus soli.</title>
        <authorList>
            <person name="Lee J.S."/>
            <person name="Lee K.C."/>
            <person name="Kim K.K."/>
            <person name="Lee B.W."/>
        </authorList>
    </citation>
    <scope>NUCLEOTIDE SEQUENCE [LARGE SCALE GENOMIC DNA]</scope>
    <source>
        <strain evidence="1 2">CB4</strain>
    </source>
</reference>
<dbReference type="PROSITE" id="PS50007">
    <property type="entry name" value="PIPLC_X_DOMAIN"/>
    <property type="match status" value="1"/>
</dbReference>
<dbReference type="PANTHER" id="PTHR46211">
    <property type="entry name" value="GLYCEROPHOSPHORYL DIESTER PHOSPHODIESTERASE"/>
    <property type="match status" value="1"/>
</dbReference>
<keyword evidence="2" id="KW-1185">Reference proteome</keyword>
<dbReference type="KEGG" id="asoc:CB4_01486"/>
<proteinExistence type="predicted"/>
<dbReference type="SUPFAM" id="SSF51695">
    <property type="entry name" value="PLC-like phosphodiesterases"/>
    <property type="match status" value="1"/>
</dbReference>
<evidence type="ECO:0000313" key="1">
    <source>
        <dbReference type="EMBL" id="BAU27312.1"/>
    </source>
</evidence>
<dbReference type="EMBL" id="AP017312">
    <property type="protein sequence ID" value="BAU27312.1"/>
    <property type="molecule type" value="Genomic_DNA"/>
</dbReference>
<protein>
    <submittedName>
        <fullName evidence="1">Glycerophosphoryl diester phosphodiesterase</fullName>
        <ecNumber evidence="1">3.1.4.46</ecNumber>
    </submittedName>
</protein>
<dbReference type="InterPro" id="IPR017946">
    <property type="entry name" value="PLC-like_Pdiesterase_TIM-brl"/>
</dbReference>
<dbReference type="PANTHER" id="PTHR46211:SF1">
    <property type="entry name" value="GLYCEROPHOSPHODIESTER PHOSPHODIESTERASE, CYTOPLASMIC"/>
    <property type="match status" value="1"/>
</dbReference>
<name>A0A0U5AZ75_9BACL</name>
<gene>
    <name evidence="1" type="primary">ugpQ_2</name>
    <name evidence="1" type="ORF">CB4_01486</name>
</gene>
<dbReference type="OrthoDB" id="384721at2"/>
<organism evidence="1 2">
    <name type="scientific">Aneurinibacillus soli</name>
    <dbReference type="NCBI Taxonomy" id="1500254"/>
    <lineage>
        <taxon>Bacteria</taxon>
        <taxon>Bacillati</taxon>
        <taxon>Bacillota</taxon>
        <taxon>Bacilli</taxon>
        <taxon>Bacillales</taxon>
        <taxon>Paenibacillaceae</taxon>
        <taxon>Aneurinibacillus group</taxon>
        <taxon>Aneurinibacillus</taxon>
    </lineage>
</organism>
<evidence type="ECO:0000313" key="2">
    <source>
        <dbReference type="Proteomes" id="UP000217696"/>
    </source>
</evidence>
<keyword evidence="1" id="KW-0378">Hydrolase</keyword>
<dbReference type="GO" id="GO:0006629">
    <property type="term" value="P:lipid metabolic process"/>
    <property type="evidence" value="ECO:0007669"/>
    <property type="project" value="InterPro"/>
</dbReference>
<dbReference type="Gene3D" id="3.20.20.190">
    <property type="entry name" value="Phosphatidylinositol (PI) phosphodiesterase"/>
    <property type="match status" value="1"/>
</dbReference>
<dbReference type="InterPro" id="IPR030395">
    <property type="entry name" value="GP_PDE_dom"/>
</dbReference>
<dbReference type="RefSeq" id="WP_096464542.1">
    <property type="nucleotide sequence ID" value="NZ_AP017312.1"/>
</dbReference>
<dbReference type="EC" id="3.1.4.46" evidence="1"/>
<dbReference type="GO" id="GO:0008889">
    <property type="term" value="F:glycerophosphodiester phosphodiesterase activity"/>
    <property type="evidence" value="ECO:0007669"/>
    <property type="project" value="UniProtKB-EC"/>
</dbReference>
<dbReference type="PROSITE" id="PS51704">
    <property type="entry name" value="GP_PDE"/>
    <property type="match status" value="1"/>
</dbReference>
<accession>A0A0U5AZ75</accession>
<dbReference type="AlphaFoldDB" id="A0A0U5AZ75"/>
<dbReference type="Pfam" id="PF03009">
    <property type="entry name" value="GDPD"/>
    <property type="match status" value="1"/>
</dbReference>